<dbReference type="EMBL" id="JBANQN010000009">
    <property type="protein sequence ID" value="KAK6780408.1"/>
    <property type="molecule type" value="Genomic_DNA"/>
</dbReference>
<dbReference type="Proteomes" id="UP001371456">
    <property type="component" value="Unassembled WGS sequence"/>
</dbReference>
<comment type="caution">
    <text evidence="1">The sequence shown here is derived from an EMBL/GenBank/DDBJ whole genome shotgun (WGS) entry which is preliminary data.</text>
</comment>
<proteinExistence type="predicted"/>
<protein>
    <submittedName>
        <fullName evidence="1">Uncharacterized protein</fullName>
    </submittedName>
</protein>
<evidence type="ECO:0000313" key="2">
    <source>
        <dbReference type="Proteomes" id="UP001371456"/>
    </source>
</evidence>
<dbReference type="AlphaFoldDB" id="A0AAN8T2D6"/>
<gene>
    <name evidence="1" type="ORF">RDI58_022592</name>
</gene>
<evidence type="ECO:0000313" key="1">
    <source>
        <dbReference type="EMBL" id="KAK6780408.1"/>
    </source>
</evidence>
<reference evidence="1 2" key="1">
    <citation type="submission" date="2024-02" db="EMBL/GenBank/DDBJ databases">
        <title>de novo genome assembly of Solanum bulbocastanum strain 11H21.</title>
        <authorList>
            <person name="Hosaka A.J."/>
        </authorList>
    </citation>
    <scope>NUCLEOTIDE SEQUENCE [LARGE SCALE GENOMIC DNA]</scope>
    <source>
        <tissue evidence="1">Young leaves</tissue>
    </source>
</reference>
<name>A0AAN8T2D6_SOLBU</name>
<accession>A0AAN8T2D6</accession>
<organism evidence="1 2">
    <name type="scientific">Solanum bulbocastanum</name>
    <name type="common">Wild potato</name>
    <dbReference type="NCBI Taxonomy" id="147425"/>
    <lineage>
        <taxon>Eukaryota</taxon>
        <taxon>Viridiplantae</taxon>
        <taxon>Streptophyta</taxon>
        <taxon>Embryophyta</taxon>
        <taxon>Tracheophyta</taxon>
        <taxon>Spermatophyta</taxon>
        <taxon>Magnoliopsida</taxon>
        <taxon>eudicotyledons</taxon>
        <taxon>Gunneridae</taxon>
        <taxon>Pentapetalae</taxon>
        <taxon>asterids</taxon>
        <taxon>lamiids</taxon>
        <taxon>Solanales</taxon>
        <taxon>Solanaceae</taxon>
        <taxon>Solanoideae</taxon>
        <taxon>Solaneae</taxon>
        <taxon>Solanum</taxon>
    </lineage>
</organism>
<keyword evidence="2" id="KW-1185">Reference proteome</keyword>
<sequence>MVPVNYQWKTLRRIMNSHIFSGHNLDVSKNLRSEKVQELID</sequence>